<keyword evidence="3" id="KW-1185">Reference proteome</keyword>
<dbReference type="RefSeq" id="WP_155173109.1">
    <property type="nucleotide sequence ID" value="NZ_BAAAFL010000051.1"/>
</dbReference>
<organism evidence="2 3">
    <name type="scientific">Fulvivirga kasyanovii</name>
    <dbReference type="NCBI Taxonomy" id="396812"/>
    <lineage>
        <taxon>Bacteria</taxon>
        <taxon>Pseudomonadati</taxon>
        <taxon>Bacteroidota</taxon>
        <taxon>Cytophagia</taxon>
        <taxon>Cytophagales</taxon>
        <taxon>Fulvivirgaceae</taxon>
        <taxon>Fulvivirga</taxon>
    </lineage>
</organism>
<evidence type="ECO:0000313" key="2">
    <source>
        <dbReference type="EMBL" id="MTI26195.1"/>
    </source>
</evidence>
<feature type="chain" id="PRO_5045853348" description="Outer membrane protein beta-barrel domain-containing protein" evidence="1">
    <location>
        <begin position="20"/>
        <end position="251"/>
    </location>
</feature>
<evidence type="ECO:0008006" key="4">
    <source>
        <dbReference type="Google" id="ProtNLM"/>
    </source>
</evidence>
<dbReference type="EMBL" id="SMLW01000568">
    <property type="protein sequence ID" value="MTI26195.1"/>
    <property type="molecule type" value="Genomic_DNA"/>
</dbReference>
<keyword evidence="1" id="KW-0732">Signal</keyword>
<proteinExistence type="predicted"/>
<comment type="caution">
    <text evidence="2">The sequence shown here is derived from an EMBL/GenBank/DDBJ whole genome shotgun (WGS) entry which is preliminary data.</text>
</comment>
<accession>A0ABW9RSZ5</accession>
<protein>
    <recommendedName>
        <fullName evidence="4">Outer membrane protein beta-barrel domain-containing protein</fullName>
    </recommendedName>
</protein>
<feature type="signal peptide" evidence="1">
    <location>
        <begin position="1"/>
        <end position="19"/>
    </location>
</feature>
<dbReference type="Proteomes" id="UP000798808">
    <property type="component" value="Unassembled WGS sequence"/>
</dbReference>
<evidence type="ECO:0000256" key="1">
    <source>
        <dbReference type="SAM" id="SignalP"/>
    </source>
</evidence>
<evidence type="ECO:0000313" key="3">
    <source>
        <dbReference type="Proteomes" id="UP000798808"/>
    </source>
</evidence>
<gene>
    <name evidence="2" type="ORF">E1163_14655</name>
</gene>
<reference evidence="2 3" key="1">
    <citation type="submission" date="2019-02" db="EMBL/GenBank/DDBJ databases">
        <authorList>
            <person name="Goldberg S.R."/>
            <person name="Haltli B.A."/>
            <person name="Correa H."/>
            <person name="Russell K.G."/>
        </authorList>
    </citation>
    <scope>NUCLEOTIDE SEQUENCE [LARGE SCALE GENOMIC DNA]</scope>
    <source>
        <strain evidence="2 3">JCM 16186</strain>
    </source>
</reference>
<sequence length="251" mass="28482">MWSKILLVILTTMAVTAHAQADKDRVYLKNKSLILGKLVSLDRDSALVRFNSGDHWFETGDIHSINIKGNTGAEVDRGVLDSLNTAGFKKKFDMMLQCGVMAGGGINNRDVYPAMSLTLVYRFKKLLQLGLATGYEQYDDYRNMPVYLYYKGDLFRHFSGAYYYAGAGYSKMWGKPHIEQEVDNIKGGPVLKAGVGFIFASKSKVDFVTTVGWSRQHMEMEYPLYHTWGGEWKTEVSRTMDRLEFKIGICF</sequence>
<name>A0ABW9RSZ5_9BACT</name>